<evidence type="ECO:0000256" key="6">
    <source>
        <dbReference type="ARBA" id="ARBA00023235"/>
    </source>
</evidence>
<dbReference type="GO" id="GO:0000162">
    <property type="term" value="P:L-tryptophan biosynthetic process"/>
    <property type="evidence" value="ECO:0007669"/>
    <property type="project" value="UniProtKB-UniPathway"/>
</dbReference>
<gene>
    <name evidence="8" type="ORF">FLSS-2_0001</name>
</gene>
<evidence type="ECO:0000256" key="5">
    <source>
        <dbReference type="ARBA" id="ARBA00023141"/>
    </source>
</evidence>
<dbReference type="EC" id="5.3.1.24" evidence="2"/>
<feature type="non-terminal residue" evidence="8">
    <location>
        <position position="1"/>
    </location>
</feature>
<dbReference type="CDD" id="cd00405">
    <property type="entry name" value="PRAI"/>
    <property type="match status" value="1"/>
</dbReference>
<dbReference type="Gene3D" id="3.20.20.70">
    <property type="entry name" value="Aldolase class I"/>
    <property type="match status" value="1"/>
</dbReference>
<evidence type="ECO:0000256" key="2">
    <source>
        <dbReference type="ARBA" id="ARBA00012572"/>
    </source>
</evidence>
<sequence>THLKEIKEETPQSTDLITLLPVAGKEARLLEKARDLADSAADALLLDSKSGESTGGTGETHDWKVSVKIRDAVHPFPVILAGGLAPDNVGEAIRQVNPYGVDVASGVEFDGKKSNGKIEEFLQEVRKIAA</sequence>
<dbReference type="InterPro" id="IPR001240">
    <property type="entry name" value="PRAI_dom"/>
</dbReference>
<dbReference type="AlphaFoldDB" id="M1PP25"/>
<keyword evidence="6 8" id="KW-0413">Isomerase</keyword>
<dbReference type="HAMAP" id="MF_00135">
    <property type="entry name" value="PRAI"/>
    <property type="match status" value="1"/>
</dbReference>
<dbReference type="InterPro" id="IPR044643">
    <property type="entry name" value="TrpF_fam"/>
</dbReference>
<dbReference type="PANTHER" id="PTHR42894:SF1">
    <property type="entry name" value="N-(5'-PHOSPHORIBOSYL)ANTHRANILATE ISOMERASE"/>
    <property type="match status" value="1"/>
</dbReference>
<dbReference type="PANTHER" id="PTHR42894">
    <property type="entry name" value="N-(5'-PHOSPHORIBOSYL)ANTHRANILATE ISOMERASE"/>
    <property type="match status" value="1"/>
</dbReference>
<name>M1PP25_9ZZZZ</name>
<feature type="domain" description="N-(5'phosphoribosyl) anthranilate isomerase (PRAI)" evidence="7">
    <location>
        <begin position="32"/>
        <end position="123"/>
    </location>
</feature>
<dbReference type="GO" id="GO:0004640">
    <property type="term" value="F:phosphoribosylanthranilate isomerase activity"/>
    <property type="evidence" value="ECO:0007669"/>
    <property type="project" value="UniProtKB-EC"/>
</dbReference>
<evidence type="ECO:0000313" key="8">
    <source>
        <dbReference type="EMBL" id="AGF92840.1"/>
    </source>
</evidence>
<keyword evidence="5" id="KW-0057">Aromatic amino acid biosynthesis</keyword>
<dbReference type="InterPro" id="IPR013785">
    <property type="entry name" value="Aldolase_TIM"/>
</dbReference>
<comment type="pathway">
    <text evidence="1">Amino-acid biosynthesis; L-tryptophan biosynthesis; L-tryptophan from chorismate: step 3/5.</text>
</comment>
<keyword evidence="3" id="KW-0028">Amino-acid biosynthesis</keyword>
<protein>
    <recommendedName>
        <fullName evidence="2">phosphoribosylanthranilate isomerase</fullName>
        <ecNumber evidence="2">5.3.1.24</ecNumber>
    </recommendedName>
</protein>
<organism evidence="8">
    <name type="scientific">uncultured organism</name>
    <dbReference type="NCBI Taxonomy" id="155900"/>
    <lineage>
        <taxon>unclassified sequences</taxon>
        <taxon>environmental samples</taxon>
    </lineage>
</organism>
<dbReference type="InterPro" id="IPR011060">
    <property type="entry name" value="RibuloseP-bd_barrel"/>
</dbReference>
<evidence type="ECO:0000256" key="3">
    <source>
        <dbReference type="ARBA" id="ARBA00022605"/>
    </source>
</evidence>
<dbReference type="Pfam" id="PF00697">
    <property type="entry name" value="PRAI"/>
    <property type="match status" value="1"/>
</dbReference>
<proteinExistence type="inferred from homology"/>
<evidence type="ECO:0000259" key="7">
    <source>
        <dbReference type="Pfam" id="PF00697"/>
    </source>
</evidence>
<reference evidence="8" key="1">
    <citation type="journal article" date="2013" name="Syst. Appl. Microbiol.">
        <title>New insights into the archaeal diversity of a hypersaline microbial mat obtained by a metagenomic approach.</title>
        <authorList>
            <person name="Lopez-Lopez A."/>
            <person name="Richter M."/>
            <person name="Pena A."/>
            <person name="Tamames J."/>
            <person name="Rossello-Mora R."/>
        </authorList>
    </citation>
    <scope>NUCLEOTIDE SEQUENCE</scope>
</reference>
<accession>M1PP25</accession>
<dbReference type="UniPathway" id="UPA00035">
    <property type="reaction ID" value="UER00042"/>
</dbReference>
<evidence type="ECO:0000256" key="4">
    <source>
        <dbReference type="ARBA" id="ARBA00022822"/>
    </source>
</evidence>
<dbReference type="EMBL" id="JX684074">
    <property type="protein sequence ID" value="AGF92840.1"/>
    <property type="molecule type" value="Genomic_DNA"/>
</dbReference>
<evidence type="ECO:0000256" key="1">
    <source>
        <dbReference type="ARBA" id="ARBA00004664"/>
    </source>
</evidence>
<keyword evidence="4" id="KW-0822">Tryptophan biosynthesis</keyword>
<dbReference type="SUPFAM" id="SSF51366">
    <property type="entry name" value="Ribulose-phoshate binding barrel"/>
    <property type="match status" value="1"/>
</dbReference>